<comment type="caution">
    <text evidence="2">The sequence shown here is derived from an EMBL/GenBank/DDBJ whole genome shotgun (WGS) entry which is preliminary data.</text>
</comment>
<organism evidence="2 3">
    <name type="scientific">Streptomyces composti</name>
    <dbReference type="NCBI Taxonomy" id="2720025"/>
    <lineage>
        <taxon>Bacteria</taxon>
        <taxon>Bacillati</taxon>
        <taxon>Actinomycetota</taxon>
        <taxon>Actinomycetes</taxon>
        <taxon>Kitasatosporales</taxon>
        <taxon>Streptomycetaceae</taxon>
        <taxon>Streptomyces</taxon>
    </lineage>
</organism>
<feature type="compositionally biased region" description="Basic and acidic residues" evidence="1">
    <location>
        <begin position="559"/>
        <end position="568"/>
    </location>
</feature>
<dbReference type="RefSeq" id="WP_167996539.1">
    <property type="nucleotide sequence ID" value="NZ_JAATEM010000019.1"/>
</dbReference>
<dbReference type="Gene3D" id="1.25.40.10">
    <property type="entry name" value="Tetratricopeptide repeat domain"/>
    <property type="match status" value="2"/>
</dbReference>
<protein>
    <submittedName>
        <fullName evidence="2">Tetratricopeptide repeat protein</fullName>
    </submittedName>
</protein>
<feature type="compositionally biased region" description="Basic and acidic residues" evidence="1">
    <location>
        <begin position="1002"/>
        <end position="1012"/>
    </location>
</feature>
<evidence type="ECO:0000313" key="2">
    <source>
        <dbReference type="EMBL" id="NJP51686.1"/>
    </source>
</evidence>
<evidence type="ECO:0000256" key="1">
    <source>
        <dbReference type="SAM" id="MobiDB-lite"/>
    </source>
</evidence>
<dbReference type="Proteomes" id="UP000730591">
    <property type="component" value="Unassembled WGS sequence"/>
</dbReference>
<proteinExistence type="predicted"/>
<name>A0ABX1AAZ0_9ACTN</name>
<dbReference type="EMBL" id="JAATEM010000019">
    <property type="protein sequence ID" value="NJP51686.1"/>
    <property type="molecule type" value="Genomic_DNA"/>
</dbReference>
<feature type="region of interest" description="Disordered" evidence="1">
    <location>
        <begin position="368"/>
        <end position="402"/>
    </location>
</feature>
<keyword evidence="3" id="KW-1185">Reference proteome</keyword>
<sequence length="1028" mass="110808">MGEITDIDALRRAMAENAGQPEGPARNARAEQLLAEAEKLNLPLAVIEALGHQLQVYNYSSEKGKMFVPFARLLRMWDEHPEDFDEYETHSLHWVFKWVSAGMLDQPHIPLASIEKWLGEMEHRYKLAGHSERAVRSAEFSVAAHVGDIGRAERAYAAWLAADRDSMADCHACELNGQGWWQVERGRDEEALRLWRPVLEGEYTCAHEPHAVLASSLLPLLRLGRTDEARANHLRGFRLVRPMESMRGAFADHVEFCALSGNEARGLELLAERPAYFTDEGHPRSKLDFLSVVTLLMERLTALGLGERQVPGPSGRSWTAAGLAAYARREALALAARFDTRNGTTYVSERARARMEQRPLADRLPLGVRTPVSAGTRPVAAPVAAAPQPPSSGSGGNGEPDLPALIAEARRLSDTLQPHAVEAWAAVARAAEGVELDARDRAEMTEHEAMGLGPEGVHLFERAAELYAEAGDPGEALAARARAAYVRALAGATDEALAAVAPLHERILALHADGSTGIRQTASVLMSRARILVRRVQEATAATGAREDSAKAAPGAQESGRDEAREAAGPESLLAEAEEAVRAVLALVDGRTGEDVQLAARGAEGRALLGELAGRRGGIERTAELFGRAAEEYVAAGLPWFAAEYEVRLAQLAHHLGDDAGAERALRSALEHGGPYLEPSGRAQLHLQLAELTAGSGRVPEAAGHALEAAHWADEAGGGEALGAWARHLLGGLLLRQGRWAEAAEVLESALPDLTVETHGDGPVVQTLWWLGDCLSELGEHRAAAERRLRAADIARHWPEQQDHATLAHLAASSLELAGLPEEAERAFARAGELWRAVGDTPGLVRSLRARAWLALRTAAEDPGPARTLMAEAAAECAAARDEAGDETARLRLTAELGHTHRQFAELLLRWAGDDARDGDVREAAREEAAARLDQAITAFGTAGPELLHERTQAQLAASWLATELGRPDTAAAHARAVLEACENAPADDDIARARRTDAEQLLRLAEQREEDAAAPQEEAEEARQEDG</sequence>
<accession>A0ABX1AAZ0</accession>
<feature type="region of interest" description="Disordered" evidence="1">
    <location>
        <begin position="543"/>
        <end position="571"/>
    </location>
</feature>
<evidence type="ECO:0000313" key="3">
    <source>
        <dbReference type="Proteomes" id="UP000730591"/>
    </source>
</evidence>
<gene>
    <name evidence="2" type="ORF">HCJ93_16840</name>
</gene>
<dbReference type="SUPFAM" id="SSF48452">
    <property type="entry name" value="TPR-like"/>
    <property type="match status" value="2"/>
</dbReference>
<dbReference type="InterPro" id="IPR011990">
    <property type="entry name" value="TPR-like_helical_dom_sf"/>
</dbReference>
<feature type="region of interest" description="Disordered" evidence="1">
    <location>
        <begin position="1002"/>
        <end position="1028"/>
    </location>
</feature>
<reference evidence="2 3" key="1">
    <citation type="submission" date="2020-03" db="EMBL/GenBank/DDBJ databases">
        <title>WGS of actinomycetes isolated from Thailand.</title>
        <authorList>
            <person name="Thawai C."/>
        </authorList>
    </citation>
    <scope>NUCLEOTIDE SEQUENCE [LARGE SCALE GENOMIC DNA]</scope>
    <source>
        <strain evidence="2 3">SBST2-5</strain>
    </source>
</reference>